<keyword evidence="1 3" id="KW-0560">Oxidoreductase</keyword>
<accession>A0ABM9M3K8</accession>
<dbReference type="NCBIfam" id="TIGR03557">
    <property type="entry name" value="F420_G6P_family"/>
    <property type="match status" value="1"/>
</dbReference>
<dbReference type="InterPro" id="IPR019945">
    <property type="entry name" value="F420_G6P_DH-rel"/>
</dbReference>
<dbReference type="Proteomes" id="UP001190465">
    <property type="component" value="Chromosome"/>
</dbReference>
<protein>
    <submittedName>
        <fullName evidence="3">LLM class F420-dependent oxidoreductase</fullName>
        <ecNumber evidence="3">1.-.-.-</ecNumber>
    </submittedName>
</protein>
<dbReference type="Gene3D" id="3.20.20.30">
    <property type="entry name" value="Luciferase-like domain"/>
    <property type="match status" value="1"/>
</dbReference>
<gene>
    <name evidence="3" type="ORF">MU0053_004265</name>
</gene>
<evidence type="ECO:0000256" key="1">
    <source>
        <dbReference type="ARBA" id="ARBA00023002"/>
    </source>
</evidence>
<evidence type="ECO:0000313" key="3">
    <source>
        <dbReference type="EMBL" id="CAJ1509680.1"/>
    </source>
</evidence>
<dbReference type="InterPro" id="IPR050564">
    <property type="entry name" value="F420-G6PD/mer"/>
</dbReference>
<dbReference type="EMBL" id="OY726397">
    <property type="protein sequence ID" value="CAJ1509680.1"/>
    <property type="molecule type" value="Genomic_DNA"/>
</dbReference>
<organism evidence="3 4">
    <name type="scientific">[Mycobacterium] burgundiense</name>
    <dbReference type="NCBI Taxonomy" id="3064286"/>
    <lineage>
        <taxon>Bacteria</taxon>
        <taxon>Bacillati</taxon>
        <taxon>Actinomycetota</taxon>
        <taxon>Actinomycetes</taxon>
        <taxon>Mycobacteriales</taxon>
        <taxon>Mycobacteriaceae</taxon>
        <taxon>Mycolicibacterium</taxon>
    </lineage>
</organism>
<dbReference type="RefSeq" id="WP_308479572.1">
    <property type="nucleotide sequence ID" value="NZ_OY726397.1"/>
</dbReference>
<dbReference type="CDD" id="cd01097">
    <property type="entry name" value="Tetrahydromethanopterin_reductase"/>
    <property type="match status" value="1"/>
</dbReference>
<dbReference type="GO" id="GO:0016491">
    <property type="term" value="F:oxidoreductase activity"/>
    <property type="evidence" value="ECO:0007669"/>
    <property type="project" value="UniProtKB-KW"/>
</dbReference>
<dbReference type="Pfam" id="PF00296">
    <property type="entry name" value="Bac_luciferase"/>
    <property type="match status" value="1"/>
</dbReference>
<dbReference type="PANTHER" id="PTHR43244:SF1">
    <property type="entry name" value="5,10-METHYLENETETRAHYDROMETHANOPTERIN REDUCTASE"/>
    <property type="match status" value="1"/>
</dbReference>
<sequence length="329" mass="36131">MTRFGYTLFTEQSGPKDLVRYAISAEQAGFDFEVCSDHYSPWLTTQGHAPNAWVSLGAVAQVTEQVELFTYVTCPTMRYHPAVVAQQAATLQILADGRFTLGLGSGENLNEHVVGKGWPTIKRRHDMLREATRIIRELFGGELVDYKGTYYEVDSARLWDLPEIPVAIATAVSGDKSVEAFAPLADHLIAVQPEADLVRSWHDTRHGYGLPGESRVVGQIPICWDPDRDAAVQRAHEQFRWFAGGWDVNADLPTPAGFAGATQFVRPEDVAQSIPCGPDLEAIVDAMSAYWEAGFTDIAVVQIGDESQDRFLEEAAQPLLSALRDAAPA</sequence>
<evidence type="ECO:0000313" key="4">
    <source>
        <dbReference type="Proteomes" id="UP001190465"/>
    </source>
</evidence>
<dbReference type="InterPro" id="IPR036661">
    <property type="entry name" value="Luciferase-like_sf"/>
</dbReference>
<proteinExistence type="predicted"/>
<evidence type="ECO:0000259" key="2">
    <source>
        <dbReference type="Pfam" id="PF00296"/>
    </source>
</evidence>
<dbReference type="PANTHER" id="PTHR43244">
    <property type="match status" value="1"/>
</dbReference>
<dbReference type="InterPro" id="IPR011251">
    <property type="entry name" value="Luciferase-like_dom"/>
</dbReference>
<dbReference type="EC" id="1.-.-.-" evidence="3"/>
<feature type="domain" description="Luciferase-like" evidence="2">
    <location>
        <begin position="3"/>
        <end position="296"/>
    </location>
</feature>
<reference evidence="3 4" key="1">
    <citation type="submission" date="2023-08" db="EMBL/GenBank/DDBJ databases">
        <authorList>
            <person name="Folkvardsen B D."/>
            <person name="Norman A."/>
        </authorList>
    </citation>
    <scope>NUCLEOTIDE SEQUENCE [LARGE SCALE GENOMIC DNA]</scope>
    <source>
        <strain evidence="3 4">Mu0053</strain>
    </source>
</reference>
<dbReference type="SUPFAM" id="SSF51679">
    <property type="entry name" value="Bacterial luciferase-like"/>
    <property type="match status" value="1"/>
</dbReference>
<name>A0ABM9M3K8_9MYCO</name>
<keyword evidence="4" id="KW-1185">Reference proteome</keyword>